<feature type="transmembrane region" description="Helical" evidence="1">
    <location>
        <begin position="82"/>
        <end position="106"/>
    </location>
</feature>
<dbReference type="RefSeq" id="WP_188574620.1">
    <property type="nucleotide sequence ID" value="NZ_BMCT01000001.1"/>
</dbReference>
<dbReference type="Pfam" id="PF02517">
    <property type="entry name" value="Rce1-like"/>
    <property type="match status" value="1"/>
</dbReference>
<accession>A0A917BI21</accession>
<dbReference type="GO" id="GO:0004175">
    <property type="term" value="F:endopeptidase activity"/>
    <property type="evidence" value="ECO:0007669"/>
    <property type="project" value="UniProtKB-ARBA"/>
</dbReference>
<dbReference type="GO" id="GO:0080120">
    <property type="term" value="P:CAAX-box protein maturation"/>
    <property type="evidence" value="ECO:0007669"/>
    <property type="project" value="UniProtKB-ARBA"/>
</dbReference>
<feature type="transmembrane region" description="Helical" evidence="1">
    <location>
        <begin position="176"/>
        <end position="201"/>
    </location>
</feature>
<proteinExistence type="predicted"/>
<keyword evidence="1" id="KW-0812">Transmembrane</keyword>
<keyword evidence="1" id="KW-1133">Transmembrane helix</keyword>
<keyword evidence="4" id="KW-1185">Reference proteome</keyword>
<feature type="transmembrane region" description="Helical" evidence="1">
    <location>
        <begin position="127"/>
        <end position="146"/>
    </location>
</feature>
<reference evidence="3" key="2">
    <citation type="submission" date="2020-09" db="EMBL/GenBank/DDBJ databases">
        <authorList>
            <person name="Sun Q."/>
            <person name="Sedlacek I."/>
        </authorList>
    </citation>
    <scope>NUCLEOTIDE SEQUENCE</scope>
    <source>
        <strain evidence="3">CCM 7897</strain>
    </source>
</reference>
<dbReference type="EMBL" id="BMCT01000001">
    <property type="protein sequence ID" value="GGF46318.1"/>
    <property type="molecule type" value="Genomic_DNA"/>
</dbReference>
<evidence type="ECO:0000259" key="2">
    <source>
        <dbReference type="Pfam" id="PF02517"/>
    </source>
</evidence>
<organism evidence="3 4">
    <name type="scientific">Azorhizobium oxalatiphilum</name>
    <dbReference type="NCBI Taxonomy" id="980631"/>
    <lineage>
        <taxon>Bacteria</taxon>
        <taxon>Pseudomonadati</taxon>
        <taxon>Pseudomonadota</taxon>
        <taxon>Alphaproteobacteria</taxon>
        <taxon>Hyphomicrobiales</taxon>
        <taxon>Xanthobacteraceae</taxon>
        <taxon>Azorhizobium</taxon>
    </lineage>
</organism>
<evidence type="ECO:0000256" key="1">
    <source>
        <dbReference type="SAM" id="Phobius"/>
    </source>
</evidence>
<feature type="transmembrane region" description="Helical" evidence="1">
    <location>
        <begin position="23"/>
        <end position="55"/>
    </location>
</feature>
<keyword evidence="1" id="KW-0472">Membrane</keyword>
<gene>
    <name evidence="3" type="ORF">GCM10007301_02280</name>
</gene>
<name>A0A917BI21_9HYPH</name>
<sequence>MSLSDVIVAGPLPRRSFFRRGPWHALAALVGWVAAIACASLILSGILITGSFFLVGMGMGLRVVEDVPAGLIDLYAPEHSAALVWCVLLALTFQWLAMLRVGLRLARVSGYGNTAEGAGNRPLRHPLAMVALAVGMCAVAAAWTSGGWTGDVTPRLPALLRLVDDTRGVADLGFGWHWHLAEIVLILEIVLLAPVAEELFFRGWIWTELSRKWSAPGVMLATALPFLLLHGVTDVGRVLVLLPVTALLTLARHFGGGIRASLLCHVFYNAGVCAAVLVLWDPMGTP</sequence>
<dbReference type="Proteomes" id="UP000606044">
    <property type="component" value="Unassembled WGS sequence"/>
</dbReference>
<dbReference type="AlphaFoldDB" id="A0A917BI21"/>
<evidence type="ECO:0000313" key="4">
    <source>
        <dbReference type="Proteomes" id="UP000606044"/>
    </source>
</evidence>
<feature type="domain" description="CAAX prenyl protease 2/Lysostaphin resistance protein A-like" evidence="2">
    <location>
        <begin position="182"/>
        <end position="270"/>
    </location>
</feature>
<reference evidence="3" key="1">
    <citation type="journal article" date="2014" name="Int. J. Syst. Evol. Microbiol.">
        <title>Complete genome sequence of Corynebacterium casei LMG S-19264T (=DSM 44701T), isolated from a smear-ripened cheese.</title>
        <authorList>
            <consortium name="US DOE Joint Genome Institute (JGI-PGF)"/>
            <person name="Walter F."/>
            <person name="Albersmeier A."/>
            <person name="Kalinowski J."/>
            <person name="Ruckert C."/>
        </authorList>
    </citation>
    <scope>NUCLEOTIDE SEQUENCE</scope>
    <source>
        <strain evidence="3">CCM 7897</strain>
    </source>
</reference>
<comment type="caution">
    <text evidence="3">The sequence shown here is derived from an EMBL/GenBank/DDBJ whole genome shotgun (WGS) entry which is preliminary data.</text>
</comment>
<feature type="transmembrane region" description="Helical" evidence="1">
    <location>
        <begin position="262"/>
        <end position="280"/>
    </location>
</feature>
<dbReference type="InterPro" id="IPR003675">
    <property type="entry name" value="Rce1/LyrA-like_dom"/>
</dbReference>
<protein>
    <recommendedName>
        <fullName evidence="2">CAAX prenyl protease 2/Lysostaphin resistance protein A-like domain-containing protein</fullName>
    </recommendedName>
</protein>
<evidence type="ECO:0000313" key="3">
    <source>
        <dbReference type="EMBL" id="GGF46318.1"/>
    </source>
</evidence>